<dbReference type="PROSITE" id="PS51819">
    <property type="entry name" value="VOC"/>
    <property type="match status" value="1"/>
</dbReference>
<sequence>MIDHSGISVSDFDQAKAFYEQALAPLGASFLLQVPLEHTGGVKVGGFGRDSAAFWLTEAGAQKPPAHFAFSAQNRAEVDAFYAAAMAAGGTDNGAPGLRPHYHASYYGAFVRDPDGNNIEAVCHAPT</sequence>
<dbReference type="InterPro" id="IPR029068">
    <property type="entry name" value="Glyas_Bleomycin-R_OHBP_Dase"/>
</dbReference>
<evidence type="ECO:0000259" key="1">
    <source>
        <dbReference type="PROSITE" id="PS51819"/>
    </source>
</evidence>
<feature type="domain" description="VOC" evidence="1">
    <location>
        <begin position="1"/>
        <end position="124"/>
    </location>
</feature>
<dbReference type="AlphaFoldDB" id="A0A942E620"/>
<dbReference type="Pfam" id="PF00903">
    <property type="entry name" value="Glyoxalase"/>
    <property type="match status" value="1"/>
</dbReference>
<dbReference type="PANTHER" id="PTHR35006">
    <property type="entry name" value="GLYOXALASE FAMILY PROTEIN (AFU_ORTHOLOGUE AFUA_5G14830)"/>
    <property type="match status" value="1"/>
</dbReference>
<dbReference type="Gene3D" id="3.10.180.10">
    <property type="entry name" value="2,3-Dihydroxybiphenyl 1,2-Dioxygenase, domain 1"/>
    <property type="match status" value="1"/>
</dbReference>
<proteinExistence type="predicted"/>
<protein>
    <submittedName>
        <fullName evidence="2">VOC family protein</fullName>
    </submittedName>
</protein>
<dbReference type="RefSeq" id="WP_212657709.1">
    <property type="nucleotide sequence ID" value="NZ_JAGXTP010000001.1"/>
</dbReference>
<reference evidence="2" key="1">
    <citation type="submission" date="2021-04" db="EMBL/GenBank/DDBJ databases">
        <title>Devosia litorisediminis sp. nov., isolated from a sand dune.</title>
        <authorList>
            <person name="Park S."/>
            <person name="Yoon J.-H."/>
        </authorList>
    </citation>
    <scope>NUCLEOTIDE SEQUENCE</scope>
    <source>
        <strain evidence="2">BSSL-BM10</strain>
    </source>
</reference>
<dbReference type="CDD" id="cd07262">
    <property type="entry name" value="VOC_like"/>
    <property type="match status" value="1"/>
</dbReference>
<name>A0A942E620_9HYPH</name>
<dbReference type="Proteomes" id="UP000678281">
    <property type="component" value="Unassembled WGS sequence"/>
</dbReference>
<dbReference type="EMBL" id="JAGXTP010000001">
    <property type="protein sequence ID" value="MBS3848141.1"/>
    <property type="molecule type" value="Genomic_DNA"/>
</dbReference>
<accession>A0A942E620</accession>
<comment type="caution">
    <text evidence="2">The sequence shown here is derived from an EMBL/GenBank/DDBJ whole genome shotgun (WGS) entry which is preliminary data.</text>
</comment>
<dbReference type="PANTHER" id="PTHR35006:SF2">
    <property type="entry name" value="GLYOXALASE FAMILY PROTEIN (AFU_ORTHOLOGUE AFUA_5G14830)"/>
    <property type="match status" value="1"/>
</dbReference>
<dbReference type="InterPro" id="IPR037523">
    <property type="entry name" value="VOC_core"/>
</dbReference>
<gene>
    <name evidence="2" type="ORF">KD146_05460</name>
</gene>
<evidence type="ECO:0000313" key="3">
    <source>
        <dbReference type="Proteomes" id="UP000678281"/>
    </source>
</evidence>
<dbReference type="SUPFAM" id="SSF54593">
    <property type="entry name" value="Glyoxalase/Bleomycin resistance protein/Dihydroxybiphenyl dioxygenase"/>
    <property type="match status" value="1"/>
</dbReference>
<dbReference type="InterPro" id="IPR004360">
    <property type="entry name" value="Glyas_Fos-R_dOase_dom"/>
</dbReference>
<organism evidence="2 3">
    <name type="scientific">Devosia litorisediminis</name>
    <dbReference type="NCBI Taxonomy" id="2829817"/>
    <lineage>
        <taxon>Bacteria</taxon>
        <taxon>Pseudomonadati</taxon>
        <taxon>Pseudomonadota</taxon>
        <taxon>Alphaproteobacteria</taxon>
        <taxon>Hyphomicrobiales</taxon>
        <taxon>Devosiaceae</taxon>
        <taxon>Devosia</taxon>
    </lineage>
</organism>
<keyword evidence="3" id="KW-1185">Reference proteome</keyword>
<evidence type="ECO:0000313" key="2">
    <source>
        <dbReference type="EMBL" id="MBS3848141.1"/>
    </source>
</evidence>